<protein>
    <submittedName>
        <fullName evidence="2">Uncharacterized protein</fullName>
    </submittedName>
</protein>
<dbReference type="AlphaFoldDB" id="A0A1E5UMS9"/>
<keyword evidence="3" id="KW-1185">Reference proteome</keyword>
<gene>
    <name evidence="2" type="ORF">BAE44_0024815</name>
</gene>
<organism evidence="2 3">
    <name type="scientific">Dichanthelium oligosanthes</name>
    <dbReference type="NCBI Taxonomy" id="888268"/>
    <lineage>
        <taxon>Eukaryota</taxon>
        <taxon>Viridiplantae</taxon>
        <taxon>Streptophyta</taxon>
        <taxon>Embryophyta</taxon>
        <taxon>Tracheophyta</taxon>
        <taxon>Spermatophyta</taxon>
        <taxon>Magnoliopsida</taxon>
        <taxon>Liliopsida</taxon>
        <taxon>Poales</taxon>
        <taxon>Poaceae</taxon>
        <taxon>PACMAD clade</taxon>
        <taxon>Panicoideae</taxon>
        <taxon>Panicodae</taxon>
        <taxon>Paniceae</taxon>
        <taxon>Dichantheliinae</taxon>
        <taxon>Dichanthelium</taxon>
    </lineage>
</organism>
<proteinExistence type="predicted"/>
<name>A0A1E5UMS9_9POAL</name>
<comment type="caution">
    <text evidence="2">The sequence shown here is derived from an EMBL/GenBank/DDBJ whole genome shotgun (WGS) entry which is preliminary data.</text>
</comment>
<dbReference type="EMBL" id="LWDX02070900">
    <property type="protein sequence ID" value="OEL14166.1"/>
    <property type="molecule type" value="Genomic_DNA"/>
</dbReference>
<feature type="compositionally biased region" description="Low complexity" evidence="1">
    <location>
        <begin position="270"/>
        <end position="280"/>
    </location>
</feature>
<sequence length="432" mass="46038">LLLLLLLRHGLPDVLQPHGVVGGREAGRFHGRRGAHGDDAAARGVRHRGVVAVLGQAQGVHQGVVAPARRDARLRVAGPRGARVQRVHGADGAAGHQDLLRYLGVPLHAPPGPPLRHPHLPHRLRDVPPRPPRGALVRHGRRRHRLLPRQPPVRAQQVRPPPALLHRLPLREPPAEHLLLLRHGVRRRRLRHQPPAGRGARADAGRLPPPVPGALRQRRPDPGVHGGARRAAHQAPGVPPVRRVRRPAGPPRVAPGGADRDAAPPRRRQAPVPERQVPPRGGAAAVRWAREAGHGGADAAVHLLRRRQPVDGVRGVGVRGAGGEGRNVAAGDGDAGAHVPQLVPARRLHGVRVQHAAPGAQPVPEARGVLPVVGAGRGRARRRRRGDDGDAVRAVAPPERDAAGVPVGHRRPGRASRSRRRAQEAGPRALGQ</sequence>
<reference evidence="2 3" key="1">
    <citation type="submission" date="2016-09" db="EMBL/GenBank/DDBJ databases">
        <title>The draft genome of Dichanthelium oligosanthes: A C3 panicoid grass species.</title>
        <authorList>
            <person name="Studer A.J."/>
            <person name="Schnable J.C."/>
            <person name="Brutnell T.P."/>
        </authorList>
    </citation>
    <scope>NUCLEOTIDE SEQUENCE [LARGE SCALE GENOMIC DNA]</scope>
    <source>
        <strain evidence="3">cv. Kellogg 1175</strain>
        <tissue evidence="2">Leaf</tissue>
    </source>
</reference>
<feature type="region of interest" description="Disordered" evidence="1">
    <location>
        <begin position="186"/>
        <end position="285"/>
    </location>
</feature>
<evidence type="ECO:0000256" key="1">
    <source>
        <dbReference type="SAM" id="MobiDB-lite"/>
    </source>
</evidence>
<feature type="region of interest" description="Disordered" evidence="1">
    <location>
        <begin position="375"/>
        <end position="432"/>
    </location>
</feature>
<feature type="compositionally biased region" description="Basic residues" evidence="1">
    <location>
        <begin position="408"/>
        <end position="420"/>
    </location>
</feature>
<evidence type="ECO:0000313" key="3">
    <source>
        <dbReference type="Proteomes" id="UP000095767"/>
    </source>
</evidence>
<feature type="non-terminal residue" evidence="2">
    <location>
        <position position="1"/>
    </location>
</feature>
<evidence type="ECO:0000313" key="2">
    <source>
        <dbReference type="EMBL" id="OEL14166.1"/>
    </source>
</evidence>
<accession>A0A1E5UMS9</accession>
<dbReference type="Proteomes" id="UP000095767">
    <property type="component" value="Unassembled WGS sequence"/>
</dbReference>
<feature type="non-terminal residue" evidence="2">
    <location>
        <position position="432"/>
    </location>
</feature>